<reference evidence="1 2" key="1">
    <citation type="submission" date="2016-07" db="EMBL/GenBank/DDBJ databases">
        <title>Draft Genome Sequence of Oceanisphaera psychrotolerans, isolated from coastal sediment samples.</title>
        <authorList>
            <person name="Zhuo S."/>
            <person name="Ruan Z."/>
        </authorList>
    </citation>
    <scope>NUCLEOTIDE SEQUENCE [LARGE SCALE GENOMIC DNA]</scope>
    <source>
        <strain evidence="1 2">LAM-WHM-ZC</strain>
    </source>
</reference>
<proteinExistence type="predicted"/>
<evidence type="ECO:0000313" key="2">
    <source>
        <dbReference type="Proteomes" id="UP000243073"/>
    </source>
</evidence>
<dbReference type="Gene3D" id="3.40.50.2000">
    <property type="entry name" value="Glycogen Phosphorylase B"/>
    <property type="match status" value="1"/>
</dbReference>
<keyword evidence="2" id="KW-1185">Reference proteome</keyword>
<sequence>MQQRSRILIIEQEANPSTDFFVRPGLNSNGDEIITLRLDASPSLDESLKKVIFVRYITPQWQHWVEQNQTRLSQLVFFMDDDLFDLSTHAGLPLCYRWKLYRLAWRHQAWLKKMGAELWVSTPWLAKKYASWSPLVCSPQSPYTGTKPMNTLFYHGSASHRDEFEWLYPVVEQVLKRQANLCFELIGNGKVHSRFSALPRVHVLHPMKWPAYQTLISRPGYTIGLAPLLENRFNAARAQTKFFDITQAGAVGIYTDHPVYRQVVRHQHNGLLLPMEQQAWIEGILQLTNDEQSRRNMLENATGQIEHADWL</sequence>
<name>A0A1J4QIA3_9GAMM</name>
<gene>
    <name evidence="1" type="ORF">BFR47_10940</name>
</gene>
<dbReference type="AlphaFoldDB" id="A0A1J4QIA3"/>
<organism evidence="1 2">
    <name type="scientific">Oceanisphaera psychrotolerans</name>
    <dbReference type="NCBI Taxonomy" id="1414654"/>
    <lineage>
        <taxon>Bacteria</taxon>
        <taxon>Pseudomonadati</taxon>
        <taxon>Pseudomonadota</taxon>
        <taxon>Gammaproteobacteria</taxon>
        <taxon>Aeromonadales</taxon>
        <taxon>Aeromonadaceae</taxon>
        <taxon>Oceanisphaera</taxon>
    </lineage>
</organism>
<dbReference type="SUPFAM" id="SSF53756">
    <property type="entry name" value="UDP-Glycosyltransferase/glycogen phosphorylase"/>
    <property type="match status" value="1"/>
</dbReference>
<dbReference type="EMBL" id="MDKE01000008">
    <property type="protein sequence ID" value="OIN12893.1"/>
    <property type="molecule type" value="Genomic_DNA"/>
</dbReference>
<accession>A0A1J4QIA3</accession>
<evidence type="ECO:0000313" key="1">
    <source>
        <dbReference type="EMBL" id="OIN12893.1"/>
    </source>
</evidence>
<protein>
    <submittedName>
        <fullName evidence="1">Uncharacterized protein</fullName>
    </submittedName>
</protein>
<dbReference type="RefSeq" id="WP_071471753.1">
    <property type="nucleotide sequence ID" value="NZ_MDKE01000008.1"/>
</dbReference>
<dbReference type="STRING" id="1414654.BFR47_10940"/>
<dbReference type="Proteomes" id="UP000243073">
    <property type="component" value="Unassembled WGS sequence"/>
</dbReference>
<comment type="caution">
    <text evidence="1">The sequence shown here is derived from an EMBL/GenBank/DDBJ whole genome shotgun (WGS) entry which is preliminary data.</text>
</comment>
<dbReference type="OrthoDB" id="7593532at2"/>